<dbReference type="GO" id="GO:0005524">
    <property type="term" value="F:ATP binding"/>
    <property type="evidence" value="ECO:0007669"/>
    <property type="project" value="UniProtKB-KW"/>
</dbReference>
<dbReference type="FunFam" id="3.30.565.10:FF:000006">
    <property type="entry name" value="Sensor histidine kinase WalK"/>
    <property type="match status" value="1"/>
</dbReference>
<dbReference type="InterPro" id="IPR036249">
    <property type="entry name" value="Thioredoxin-like_sf"/>
</dbReference>
<dbReference type="Gene3D" id="1.10.287.130">
    <property type="match status" value="1"/>
</dbReference>
<dbReference type="SMART" id="SM00388">
    <property type="entry name" value="HisKA"/>
    <property type="match status" value="1"/>
</dbReference>
<dbReference type="SMART" id="SM01248">
    <property type="entry name" value="KaiB"/>
    <property type="match status" value="1"/>
</dbReference>
<dbReference type="InterPro" id="IPR023527">
    <property type="entry name" value="Kinase_SasA"/>
</dbReference>
<comment type="domain">
    <text evidence="9">The N-terminus interacts with KaiC, while the C-terminal histidine kinase domain autophosphorylates and is probably responsible for self-oligomerization. The N-terminal domain stimulates the C-terminus to autophosphorylate.</text>
</comment>
<dbReference type="InterPro" id="IPR003661">
    <property type="entry name" value="HisK_dim/P_dom"/>
</dbReference>
<organism evidence="12 13">
    <name type="scientific">Thermoleptolyngbya sichuanensis A183</name>
    <dbReference type="NCBI Taxonomy" id="2737172"/>
    <lineage>
        <taxon>Bacteria</taxon>
        <taxon>Bacillati</taxon>
        <taxon>Cyanobacteriota</taxon>
        <taxon>Cyanophyceae</taxon>
        <taxon>Oculatellales</taxon>
        <taxon>Oculatellaceae</taxon>
        <taxon>Thermoleptolyngbya</taxon>
        <taxon>Thermoleptolyngbya sichuanensis</taxon>
    </lineage>
</organism>
<dbReference type="GO" id="GO:0000155">
    <property type="term" value="F:phosphorelay sensor kinase activity"/>
    <property type="evidence" value="ECO:0007669"/>
    <property type="project" value="InterPro"/>
</dbReference>
<evidence type="ECO:0000256" key="3">
    <source>
        <dbReference type="ARBA" id="ARBA00022679"/>
    </source>
</evidence>
<comment type="catalytic activity">
    <reaction evidence="1 9">
        <text>ATP + protein L-histidine = ADP + protein N-phospho-L-histidine.</text>
        <dbReference type="EC" id="2.7.13.3"/>
    </reaction>
</comment>
<name>A0A6M8BIJ0_9CYAN</name>
<dbReference type="CDD" id="cd02978">
    <property type="entry name" value="KaiB_like"/>
    <property type="match status" value="1"/>
</dbReference>
<dbReference type="SMART" id="SM00387">
    <property type="entry name" value="HATPase_c"/>
    <property type="match status" value="1"/>
</dbReference>
<protein>
    <recommendedName>
        <fullName evidence="9">Adaptive-response sensory-kinase SasA</fullName>
        <ecNumber evidence="9">2.7.13.3</ecNumber>
    </recommendedName>
    <alternativeName>
        <fullName evidence="9">Sensor histidine kinase SasA</fullName>
    </alternativeName>
</protein>
<dbReference type="PANTHER" id="PTHR43711">
    <property type="entry name" value="TWO-COMPONENT HISTIDINE KINASE"/>
    <property type="match status" value="1"/>
</dbReference>
<evidence type="ECO:0000256" key="8">
    <source>
        <dbReference type="ARBA" id="ARBA00023108"/>
    </source>
</evidence>
<keyword evidence="13" id="KW-1185">Reference proteome</keyword>
<feature type="domain" description="Histidine kinase" evidence="11">
    <location>
        <begin position="165"/>
        <end position="391"/>
    </location>
</feature>
<dbReference type="InterPro" id="IPR050736">
    <property type="entry name" value="Sensor_HK_Regulatory"/>
</dbReference>
<gene>
    <name evidence="9" type="primary">sasA</name>
    <name evidence="12" type="ORF">HPC62_20475</name>
</gene>
<comment type="function">
    <text evidence="9">Member of the two-component regulatory system SasA/RpaA involved in genome-wide circadian gene expression. One of several clock output pathways. Participates in the Kai clock protein complex, the main circadian regulator in cyanobacteria, via its interaction with KaiC. KaiC enhances the autophosphorylation activity of SasA, which then transfers its phosphate group to RpaA to activate it. In addition to its output function, recruits fold-shifted KaiB (KaiB(fs)) to KaiC to cooperatively form the KaiB(6):KaiC(6) complex (independent of SasA kinase activity). Required for robustness of the circadian rhythm of gene expression and is involved in clock output, also required for adaptation to light/dark cycles.</text>
</comment>
<keyword evidence="10" id="KW-0175">Coiled coil</keyword>
<dbReference type="PANTHER" id="PTHR43711:SF26">
    <property type="entry name" value="SENSOR HISTIDINE KINASE RCSC"/>
    <property type="match status" value="1"/>
</dbReference>
<evidence type="ECO:0000256" key="2">
    <source>
        <dbReference type="ARBA" id="ARBA00022553"/>
    </source>
</evidence>
<dbReference type="Pfam" id="PF00512">
    <property type="entry name" value="HisKA"/>
    <property type="match status" value="1"/>
</dbReference>
<dbReference type="SUPFAM" id="SSF52833">
    <property type="entry name" value="Thioredoxin-like"/>
    <property type="match status" value="1"/>
</dbReference>
<dbReference type="EC" id="2.7.13.3" evidence="9"/>
<evidence type="ECO:0000256" key="7">
    <source>
        <dbReference type="ARBA" id="ARBA00023012"/>
    </source>
</evidence>
<keyword evidence="7 9" id="KW-0902">Two-component regulatory system</keyword>
<dbReference type="InterPro" id="IPR005467">
    <property type="entry name" value="His_kinase_dom"/>
</dbReference>
<evidence type="ECO:0000256" key="1">
    <source>
        <dbReference type="ARBA" id="ARBA00000085"/>
    </source>
</evidence>
<keyword evidence="3 9" id="KW-0808">Transferase</keyword>
<evidence type="ECO:0000313" key="13">
    <source>
        <dbReference type="Proteomes" id="UP000505210"/>
    </source>
</evidence>
<feature type="modified residue" description="Phosphohistidine; by autocatalysis" evidence="9">
    <location>
        <position position="168"/>
    </location>
</feature>
<evidence type="ECO:0000313" key="12">
    <source>
        <dbReference type="EMBL" id="QKD84236.1"/>
    </source>
</evidence>
<dbReference type="InterPro" id="IPR003594">
    <property type="entry name" value="HATPase_dom"/>
</dbReference>
<dbReference type="CDD" id="cd00082">
    <property type="entry name" value="HisKA"/>
    <property type="match status" value="1"/>
</dbReference>
<comment type="subunit">
    <text evidence="9">Homooligomerizes. Interacts with KaiC. Participates in the KaiABC clock complex, whose core is composed of a KaiC homohexamer, 6 KaiB and up to 6 KaiA dimers. SasA and KaiB(fs) compete to bind to KaiC.</text>
</comment>
<dbReference type="InterPro" id="IPR004358">
    <property type="entry name" value="Sig_transdc_His_kin-like_C"/>
</dbReference>
<evidence type="ECO:0000256" key="10">
    <source>
        <dbReference type="SAM" id="Coils"/>
    </source>
</evidence>
<dbReference type="Pfam" id="PF02518">
    <property type="entry name" value="HATPase_c"/>
    <property type="match status" value="1"/>
</dbReference>
<evidence type="ECO:0000256" key="6">
    <source>
        <dbReference type="ARBA" id="ARBA00022840"/>
    </source>
</evidence>
<dbReference type="Proteomes" id="UP000505210">
    <property type="component" value="Chromosome"/>
</dbReference>
<dbReference type="CDD" id="cd00075">
    <property type="entry name" value="HATPase"/>
    <property type="match status" value="1"/>
</dbReference>
<keyword evidence="8 9" id="KW-0090">Biological rhythms</keyword>
<dbReference type="HAMAP" id="MF_01837">
    <property type="entry name" value="Kinase_SasA"/>
    <property type="match status" value="1"/>
</dbReference>
<reference evidence="12 13" key="1">
    <citation type="submission" date="2020-05" db="EMBL/GenBank/DDBJ databases">
        <title>Complete genome sequence of of a novel Thermoleptolyngbya strain isolated from hot springs of Ganzi, Sichuan China.</title>
        <authorList>
            <person name="Tang J."/>
            <person name="Daroch M."/>
            <person name="Li L."/>
            <person name="Waleron K."/>
            <person name="Waleron M."/>
            <person name="Waleron M."/>
        </authorList>
    </citation>
    <scope>NUCLEOTIDE SEQUENCE [LARGE SCALE GENOMIC DNA]</scope>
    <source>
        <strain evidence="12 13">PKUAC-SCTA183</strain>
    </source>
</reference>
<accession>A0A6M8BIJ0</accession>
<evidence type="ECO:0000259" key="11">
    <source>
        <dbReference type="PROSITE" id="PS50109"/>
    </source>
</evidence>
<evidence type="ECO:0000256" key="9">
    <source>
        <dbReference type="HAMAP-Rule" id="MF_01837"/>
    </source>
</evidence>
<evidence type="ECO:0000256" key="5">
    <source>
        <dbReference type="ARBA" id="ARBA00022777"/>
    </source>
</evidence>
<dbReference type="Gene3D" id="3.40.30.10">
    <property type="entry name" value="Glutaredoxin"/>
    <property type="match status" value="1"/>
</dbReference>
<dbReference type="Gene3D" id="3.30.565.10">
    <property type="entry name" value="Histidine kinase-like ATPase, C-terminal domain"/>
    <property type="match status" value="1"/>
</dbReference>
<dbReference type="InterPro" id="IPR036097">
    <property type="entry name" value="HisK_dim/P_sf"/>
</dbReference>
<feature type="coiled-coil region" evidence="10">
    <location>
        <begin position="135"/>
        <end position="162"/>
    </location>
</feature>
<keyword evidence="5 9" id="KW-0418">Kinase</keyword>
<keyword evidence="4 9" id="KW-0547">Nucleotide-binding</keyword>
<dbReference type="InterPro" id="IPR011649">
    <property type="entry name" value="KaiB_domain"/>
</dbReference>
<keyword evidence="2 9" id="KW-0597">Phosphoprotein</keyword>
<dbReference type="SUPFAM" id="SSF47384">
    <property type="entry name" value="Homodimeric domain of signal transducing histidine kinase"/>
    <property type="match status" value="1"/>
</dbReference>
<dbReference type="EMBL" id="CP053661">
    <property type="protein sequence ID" value="QKD84236.1"/>
    <property type="molecule type" value="Genomic_DNA"/>
</dbReference>
<dbReference type="GO" id="GO:0007623">
    <property type="term" value="P:circadian rhythm"/>
    <property type="evidence" value="ECO:0007669"/>
    <property type="project" value="UniProtKB-UniRule"/>
</dbReference>
<dbReference type="InterPro" id="IPR036890">
    <property type="entry name" value="HATPase_C_sf"/>
</dbReference>
<dbReference type="Pfam" id="PF07689">
    <property type="entry name" value="KaiB"/>
    <property type="match status" value="1"/>
</dbReference>
<sequence length="392" mass="44112">MEALSTPPDRAEPSLQLLLFVDKRPSSVEKIRQIRSRLKELAADYPFDLQVVDVGEQPHLAEHFRLIATPAIIKIYPEPRQTLAGSNLIAQIDSWWSRWKQSAQENRISLGSTSPLPMAIESLPVPNSVTYSAELIRLSDEIFRLNQEKEELQEQLRFKDRLIAMLAHDLRNPLTAVSIALETLELGSSMREIYAESRLTPETMSQLIKHARTQAKTIDRLITDTLHAANSTGGKLNVQPRKFDLGKLCLSLVDDFQTKLQIKAQSISTDIPSDLPAVYADPDRVRQVLVNLLDNAVKYTPNGSHIQVSALHRTTQKVQVSICDDGPGIPAENRDRIFEDSYRLERDTTQDGYGIGLAVCQRIVRAHYGQIWVDSELGAGSCFHFTLPVYRP</sequence>
<proteinExistence type="inferred from homology"/>
<dbReference type="KEGG" id="theu:HPC62_20475"/>
<dbReference type="RefSeq" id="WP_172358282.1">
    <property type="nucleotide sequence ID" value="NZ_CP053661.1"/>
</dbReference>
<keyword evidence="6 9" id="KW-0067">ATP-binding</keyword>
<dbReference type="SUPFAM" id="SSF55874">
    <property type="entry name" value="ATPase domain of HSP90 chaperone/DNA topoisomerase II/histidine kinase"/>
    <property type="match status" value="1"/>
</dbReference>
<dbReference type="AlphaFoldDB" id="A0A6M8BIJ0"/>
<dbReference type="PRINTS" id="PR00344">
    <property type="entry name" value="BCTRLSENSOR"/>
</dbReference>
<dbReference type="NCBIfam" id="NF006800">
    <property type="entry name" value="PRK09303.1"/>
    <property type="match status" value="1"/>
</dbReference>
<dbReference type="PROSITE" id="PS50109">
    <property type="entry name" value="HIS_KIN"/>
    <property type="match status" value="1"/>
</dbReference>
<evidence type="ECO:0000256" key="4">
    <source>
        <dbReference type="ARBA" id="ARBA00022741"/>
    </source>
</evidence>